<evidence type="ECO:0000256" key="1">
    <source>
        <dbReference type="SAM" id="SignalP"/>
    </source>
</evidence>
<protein>
    <submittedName>
        <fullName evidence="2">Uncharacterized protein</fullName>
    </submittedName>
</protein>
<gene>
    <name evidence="2" type="ORF">GCM10010448_36390</name>
</gene>
<comment type="caution">
    <text evidence="2">The sequence shown here is derived from an EMBL/GenBank/DDBJ whole genome shotgun (WGS) entry which is preliminary data.</text>
</comment>
<proteinExistence type="predicted"/>
<feature type="chain" id="PRO_5046301713" evidence="1">
    <location>
        <begin position="24"/>
        <end position="64"/>
    </location>
</feature>
<evidence type="ECO:0000313" key="2">
    <source>
        <dbReference type="EMBL" id="GAA3050091.1"/>
    </source>
</evidence>
<keyword evidence="1" id="KW-0732">Signal</keyword>
<organism evidence="2 3">
    <name type="scientific">Streptomyces glomeratus</name>
    <dbReference type="NCBI Taxonomy" id="284452"/>
    <lineage>
        <taxon>Bacteria</taxon>
        <taxon>Bacillati</taxon>
        <taxon>Actinomycetota</taxon>
        <taxon>Actinomycetes</taxon>
        <taxon>Kitasatosporales</taxon>
        <taxon>Streptomycetaceae</taxon>
        <taxon>Streptomyces</taxon>
    </lineage>
</organism>
<keyword evidence="3" id="KW-1185">Reference proteome</keyword>
<reference evidence="3" key="1">
    <citation type="journal article" date="2019" name="Int. J. Syst. Evol. Microbiol.">
        <title>The Global Catalogue of Microorganisms (GCM) 10K type strain sequencing project: providing services to taxonomists for standard genome sequencing and annotation.</title>
        <authorList>
            <consortium name="The Broad Institute Genomics Platform"/>
            <consortium name="The Broad Institute Genome Sequencing Center for Infectious Disease"/>
            <person name="Wu L."/>
            <person name="Ma J."/>
        </authorList>
    </citation>
    <scope>NUCLEOTIDE SEQUENCE [LARGE SCALE GENOMIC DNA]</scope>
    <source>
        <strain evidence="3">JCM 9091</strain>
    </source>
</reference>
<dbReference type="Proteomes" id="UP001501532">
    <property type="component" value="Unassembled WGS sequence"/>
</dbReference>
<sequence>MKLRSRLSLGTAAPSLAGIGALAAPAATAAAAPDTHSVFAAQNRRPGSHDTHGNWARVWSITNC</sequence>
<feature type="signal peptide" evidence="1">
    <location>
        <begin position="1"/>
        <end position="23"/>
    </location>
</feature>
<name>A0ABP6LPY4_9ACTN</name>
<evidence type="ECO:0000313" key="3">
    <source>
        <dbReference type="Proteomes" id="UP001501532"/>
    </source>
</evidence>
<dbReference type="EMBL" id="BAAAUF010000030">
    <property type="protein sequence ID" value="GAA3050091.1"/>
    <property type="molecule type" value="Genomic_DNA"/>
</dbReference>
<accession>A0ABP6LPY4</accession>